<keyword evidence="1 2" id="KW-0808">Transferase</keyword>
<comment type="caution">
    <text evidence="2">The sequence shown here is derived from an EMBL/GenBank/DDBJ whole genome shotgun (WGS) entry which is preliminary data.</text>
</comment>
<dbReference type="InterPro" id="IPR007577">
    <property type="entry name" value="GlycoTrfase_DXD_sugar-bd_CS"/>
</dbReference>
<dbReference type="PANTHER" id="PTHR32385:SF15">
    <property type="entry name" value="INOSITOL PHOSPHOCERAMIDE MANNOSYLTRANSFERASE 1"/>
    <property type="match status" value="1"/>
</dbReference>
<evidence type="ECO:0000313" key="3">
    <source>
        <dbReference type="Proteomes" id="UP000295357"/>
    </source>
</evidence>
<dbReference type="GO" id="GO:0051999">
    <property type="term" value="P:mannosyl-inositol phosphorylceramide biosynthetic process"/>
    <property type="evidence" value="ECO:0007669"/>
    <property type="project" value="TreeGrafter"/>
</dbReference>
<dbReference type="Pfam" id="PF04488">
    <property type="entry name" value="Gly_transf_sug"/>
    <property type="match status" value="1"/>
</dbReference>
<dbReference type="GO" id="GO:0016020">
    <property type="term" value="C:membrane"/>
    <property type="evidence" value="ECO:0007669"/>
    <property type="project" value="GOC"/>
</dbReference>
<accession>A0A4R6MXT6</accession>
<dbReference type="Gene3D" id="3.90.550.20">
    <property type="match status" value="1"/>
</dbReference>
<dbReference type="PANTHER" id="PTHR32385">
    <property type="entry name" value="MANNOSYL PHOSPHORYLINOSITOL CERAMIDE SYNTHASE"/>
    <property type="match status" value="1"/>
</dbReference>
<protein>
    <submittedName>
        <fullName evidence="2">Glycosyl transferase-like sugar-binding protein</fullName>
    </submittedName>
</protein>
<gene>
    <name evidence="2" type="ORF">DFR39_11172</name>
</gene>
<keyword evidence="3" id="KW-1185">Reference proteome</keyword>
<organism evidence="2 3">
    <name type="scientific">Roseateles asaccharophilus</name>
    <dbReference type="NCBI Taxonomy" id="582607"/>
    <lineage>
        <taxon>Bacteria</taxon>
        <taxon>Pseudomonadati</taxon>
        <taxon>Pseudomonadota</taxon>
        <taxon>Betaproteobacteria</taxon>
        <taxon>Burkholderiales</taxon>
        <taxon>Sphaerotilaceae</taxon>
        <taxon>Roseateles</taxon>
    </lineage>
</organism>
<dbReference type="AlphaFoldDB" id="A0A4R6MXT6"/>
<dbReference type="GO" id="GO:0000030">
    <property type="term" value="F:mannosyltransferase activity"/>
    <property type="evidence" value="ECO:0007669"/>
    <property type="project" value="TreeGrafter"/>
</dbReference>
<evidence type="ECO:0000256" key="1">
    <source>
        <dbReference type="ARBA" id="ARBA00022679"/>
    </source>
</evidence>
<name>A0A4R6MXT6_9BURK</name>
<reference evidence="2 3" key="1">
    <citation type="submission" date="2019-03" db="EMBL/GenBank/DDBJ databases">
        <title>Genomic Encyclopedia of Type Strains, Phase IV (KMG-IV): sequencing the most valuable type-strain genomes for metagenomic binning, comparative biology and taxonomic classification.</title>
        <authorList>
            <person name="Goeker M."/>
        </authorList>
    </citation>
    <scope>NUCLEOTIDE SEQUENCE [LARGE SCALE GENOMIC DNA]</scope>
    <source>
        <strain evidence="2 3">DSM 25082</strain>
    </source>
</reference>
<proteinExistence type="predicted"/>
<dbReference type="InterPro" id="IPR029044">
    <property type="entry name" value="Nucleotide-diphossugar_trans"/>
</dbReference>
<dbReference type="Proteomes" id="UP000295357">
    <property type="component" value="Unassembled WGS sequence"/>
</dbReference>
<dbReference type="SUPFAM" id="SSF53448">
    <property type="entry name" value="Nucleotide-diphospho-sugar transferases"/>
    <property type="match status" value="1"/>
</dbReference>
<sequence length="213" mass="24683">MIPRILHIIWVGDESKRPDNCIATWCEHNPDWEVRVWGNQDLAEFGWINARHMRAMAGRELNGVADLMRWEILYQQGGFVVDADSICRRPLAPWLFEGEAFACWENELARPGLIAAGYVASVPENPFFGQLILDLQNTETVVDRMAWQSVGPQFLTEAHRRHNYTGLTIWPSHFFIPRHFTGLEYSGQGMVFADQEWASTRRTYDQLYKRKVA</sequence>
<dbReference type="InterPro" id="IPR051706">
    <property type="entry name" value="Glycosyltransferase_domain"/>
</dbReference>
<dbReference type="EMBL" id="SNXE01000011">
    <property type="protein sequence ID" value="TDP05567.1"/>
    <property type="molecule type" value="Genomic_DNA"/>
</dbReference>
<evidence type="ECO:0000313" key="2">
    <source>
        <dbReference type="EMBL" id="TDP05567.1"/>
    </source>
</evidence>
<dbReference type="RefSeq" id="WP_246030892.1">
    <property type="nucleotide sequence ID" value="NZ_JAUFPJ010000013.1"/>
</dbReference>